<evidence type="ECO:0000313" key="4">
    <source>
        <dbReference type="Proteomes" id="UP001597034"/>
    </source>
</evidence>
<comment type="caution">
    <text evidence="3">The sequence shown here is derived from an EMBL/GenBank/DDBJ whole genome shotgun (WGS) entry which is preliminary data.</text>
</comment>
<dbReference type="Pfam" id="PF01008">
    <property type="entry name" value="IF-2B"/>
    <property type="match status" value="1"/>
</dbReference>
<dbReference type="InterPro" id="IPR000649">
    <property type="entry name" value="IF-2B-related"/>
</dbReference>
<dbReference type="Proteomes" id="UP001597034">
    <property type="component" value="Unassembled WGS sequence"/>
</dbReference>
<dbReference type="Gene3D" id="3.40.50.10470">
    <property type="entry name" value="Translation initiation factor eif-2b, domain 2"/>
    <property type="match status" value="1"/>
</dbReference>
<dbReference type="Gene3D" id="3.90.79.10">
    <property type="entry name" value="Nucleoside Triphosphate Pyrophosphohydrolase"/>
    <property type="match status" value="1"/>
</dbReference>
<dbReference type="RefSeq" id="WP_256399453.1">
    <property type="nucleotide sequence ID" value="NZ_JANHJR010000002.1"/>
</dbReference>
<dbReference type="PANTHER" id="PTHR43475:SF3">
    <property type="entry name" value="TRANSLATION INITIATION FACTOR EIF-2B SUBUNIT FAMILY PROTEIN (AFU_ORTHOLOGUE AFUA_2G14290)"/>
    <property type="match status" value="1"/>
</dbReference>
<comment type="similarity">
    <text evidence="1">Belongs to the eIF-2B alpha/beta/delta subunits family.</text>
</comment>
<accession>A0ABD6DFM6</accession>
<feature type="domain" description="Nudix hydrolase" evidence="2">
    <location>
        <begin position="1"/>
        <end position="133"/>
    </location>
</feature>
<dbReference type="InterPro" id="IPR000086">
    <property type="entry name" value="NUDIX_hydrolase_dom"/>
</dbReference>
<dbReference type="Pfam" id="PF00293">
    <property type="entry name" value="NUDIX"/>
    <property type="match status" value="1"/>
</dbReference>
<dbReference type="CDD" id="cd18872">
    <property type="entry name" value="NUDIX_eIF-2B"/>
    <property type="match status" value="1"/>
</dbReference>
<dbReference type="PROSITE" id="PS51462">
    <property type="entry name" value="NUDIX"/>
    <property type="match status" value="1"/>
</dbReference>
<organism evidence="3 4">
    <name type="scientific">Haloarchaeobius litoreus</name>
    <dbReference type="NCBI Taxonomy" id="755306"/>
    <lineage>
        <taxon>Archaea</taxon>
        <taxon>Methanobacteriati</taxon>
        <taxon>Methanobacteriota</taxon>
        <taxon>Stenosarchaea group</taxon>
        <taxon>Halobacteria</taxon>
        <taxon>Halobacteriales</taxon>
        <taxon>Halorubellaceae</taxon>
        <taxon>Haloarchaeobius</taxon>
    </lineage>
</organism>
<dbReference type="InterPro" id="IPR015797">
    <property type="entry name" value="NUDIX_hydrolase-like_dom_sf"/>
</dbReference>
<dbReference type="InterPro" id="IPR037171">
    <property type="entry name" value="NagB/RpiA_transferase-like"/>
</dbReference>
<proteinExistence type="inferred from homology"/>
<keyword evidence="4" id="KW-1185">Reference proteome</keyword>
<sequence>MSEEAHVVTAFLRHDGEVLLLRRSGAVGTYQGNWGGVSGYAEGDSESQVETEIDEETGIGEAERTLVRAGNPVRVVDEDLDRTWIVHPFLFDVTTREVTTSEEHDAYEWVSPTAMFDRDVVPELWATYERVAPSVRSVTADDEHGASYLSIRALEVLRDRAATLVAEDESDEDAWDELTDLGRRLCRSRPSMAVLRNRVNRVLAGPERTAASVRETATDGIHRAVTADTDAAVRAGALVSDRTVLTLSRSGTVLRAFAEGDPEEVFVATSEPGGEGVAVAEALVDDGPVTLLPDAAVAQAIVTGEVDAVLVGADTILPDGTVVNKVGTRTATIAAAHEEVPCYVVASTDKIHTEASVNVESGRRSAVYDGDAPLTTFNPLFDETPAHLVDAFVTERGELDPDEVDAVADELSALADWRD</sequence>
<protein>
    <submittedName>
        <fullName evidence="3">NUDIX domain-containing protein</fullName>
    </submittedName>
</protein>
<dbReference type="SUPFAM" id="SSF100950">
    <property type="entry name" value="NagB/RpiA/CoA transferase-like"/>
    <property type="match status" value="1"/>
</dbReference>
<gene>
    <name evidence="3" type="ORF">ACFSBL_00585</name>
</gene>
<evidence type="ECO:0000313" key="3">
    <source>
        <dbReference type="EMBL" id="MFD1644172.1"/>
    </source>
</evidence>
<dbReference type="EMBL" id="JBHUDO010000001">
    <property type="protein sequence ID" value="MFD1644172.1"/>
    <property type="molecule type" value="Genomic_DNA"/>
</dbReference>
<dbReference type="SUPFAM" id="SSF55811">
    <property type="entry name" value="Nudix"/>
    <property type="match status" value="1"/>
</dbReference>
<reference evidence="3 4" key="1">
    <citation type="journal article" date="2019" name="Int. J. Syst. Evol. Microbiol.">
        <title>The Global Catalogue of Microorganisms (GCM) 10K type strain sequencing project: providing services to taxonomists for standard genome sequencing and annotation.</title>
        <authorList>
            <consortium name="The Broad Institute Genomics Platform"/>
            <consortium name="The Broad Institute Genome Sequencing Center for Infectious Disease"/>
            <person name="Wu L."/>
            <person name="Ma J."/>
        </authorList>
    </citation>
    <scope>NUCLEOTIDE SEQUENCE [LARGE SCALE GENOMIC DNA]</scope>
    <source>
        <strain evidence="3 4">CGMCC 1.10390</strain>
    </source>
</reference>
<evidence type="ECO:0000256" key="1">
    <source>
        <dbReference type="RuleBase" id="RU003814"/>
    </source>
</evidence>
<evidence type="ECO:0000259" key="2">
    <source>
        <dbReference type="PROSITE" id="PS51462"/>
    </source>
</evidence>
<dbReference type="AlphaFoldDB" id="A0ABD6DFM6"/>
<name>A0ABD6DFM6_9EURY</name>
<dbReference type="PANTHER" id="PTHR43475">
    <property type="entry name" value="METHYLTHIORIBOSE-1-PHOSPHATE ISOMERASE"/>
    <property type="match status" value="1"/>
</dbReference>
<dbReference type="InterPro" id="IPR042529">
    <property type="entry name" value="IF_2B-like_C"/>
</dbReference>